<comment type="caution">
    <text evidence="2">The sequence shown here is derived from an EMBL/GenBank/DDBJ whole genome shotgun (WGS) entry which is preliminary data.</text>
</comment>
<evidence type="ECO:0000256" key="1">
    <source>
        <dbReference type="SAM" id="Phobius"/>
    </source>
</evidence>
<feature type="transmembrane region" description="Helical" evidence="1">
    <location>
        <begin position="768"/>
        <end position="785"/>
    </location>
</feature>
<reference evidence="2 3" key="1">
    <citation type="submission" date="2019-02" db="EMBL/GenBank/DDBJ databases">
        <title>Arcanobacterium bovis sp. nov., isolated from the milk of a cow with mastitis.</title>
        <authorList>
            <person name="Sammra O."/>
            <person name="Foster G."/>
            <person name="Hassan A."/>
            <person name="Alssahen M."/>
            <person name="Laemmler C."/>
            <person name="Borowiak M."/>
            <person name="Malorny B."/>
            <person name="Abdulmawjood A."/>
        </authorList>
    </citation>
    <scope>NUCLEOTIDE SEQUENCE [LARGE SCALE GENOMIC DNA]</scope>
    <source>
        <strain evidence="2 3">C605018/01/1</strain>
    </source>
</reference>
<keyword evidence="1" id="KW-1133">Transmembrane helix</keyword>
<feature type="transmembrane region" description="Helical" evidence="1">
    <location>
        <begin position="551"/>
        <end position="572"/>
    </location>
</feature>
<feature type="transmembrane region" description="Helical" evidence="1">
    <location>
        <begin position="431"/>
        <end position="450"/>
    </location>
</feature>
<organism evidence="2 3">
    <name type="scientific">Arcanobacterium bovis</name>
    <dbReference type="NCBI Taxonomy" id="2529275"/>
    <lineage>
        <taxon>Bacteria</taxon>
        <taxon>Bacillati</taxon>
        <taxon>Actinomycetota</taxon>
        <taxon>Actinomycetes</taxon>
        <taxon>Actinomycetales</taxon>
        <taxon>Actinomycetaceae</taxon>
        <taxon>Arcanobacterium</taxon>
    </lineage>
</organism>
<accession>A0A4Q9V3Z7</accession>
<dbReference type="Proteomes" id="UP000293036">
    <property type="component" value="Unassembled WGS sequence"/>
</dbReference>
<evidence type="ECO:0000313" key="2">
    <source>
        <dbReference type="EMBL" id="TBW23863.1"/>
    </source>
</evidence>
<keyword evidence="3" id="KW-1185">Reference proteome</keyword>
<feature type="transmembrane region" description="Helical" evidence="1">
    <location>
        <begin position="625"/>
        <end position="645"/>
    </location>
</feature>
<feature type="transmembrane region" description="Helical" evidence="1">
    <location>
        <begin position="707"/>
        <end position="725"/>
    </location>
</feature>
<evidence type="ECO:0000313" key="3">
    <source>
        <dbReference type="Proteomes" id="UP000293036"/>
    </source>
</evidence>
<feature type="transmembrane region" description="Helical" evidence="1">
    <location>
        <begin position="819"/>
        <end position="838"/>
    </location>
</feature>
<feature type="transmembrane region" description="Helical" evidence="1">
    <location>
        <begin position="678"/>
        <end position="695"/>
    </location>
</feature>
<feature type="transmembrane region" description="Helical" evidence="1">
    <location>
        <begin position="652"/>
        <end position="672"/>
    </location>
</feature>
<dbReference type="Gene3D" id="3.40.720.10">
    <property type="entry name" value="Alkaline Phosphatase, subunit A"/>
    <property type="match status" value="1"/>
</dbReference>
<sequence length="864" mass="91221">MRRNGMGSRKLFADTGARTLLFVVAFFLLVAQLLLGGMLRVQAVADTAATTRTGAADAPSITNSPAAANATKKSVVVILTDSLNWDYINARSTPALARWASSGTMFNVIPPSLLDWTCPIDLAMAMGAGGQVSKTSVSLRPTCVEPSVFPGSEFLNWASIAIRSAEESPHLQLGSFGDFLEHSGITYVALGKQAAYITANRHGKAPQSYRDPALGNELFAKQVRDSSLSHQLTIVDASISNFALDPDRQSAANEKSLFITRLPDNDPETRAGADFLPAQIYRDIQAKNNAERVDALMAGLEPGTTVVFASLQSLGSAEQMQAGFISNGISAHPQNTVAWSAQVRQTGNITYASLLPTALELLKDAGVGDVPSPSNTSIPAFLGSSVAKVPLGDISACSADSCFEYRRTNLADMALQAGEIRKVRGGFYVEMTWSAIIFISTSCGLLFGVFRHSTRVRGFVGEGEFAGTGKAAGEDKVAGTCEVARAGKVARLCNSSAACKLYQISDSLSARLRKTWVAVALGIMGLTISSVPVASHFVTMVYSWWRAANPQSAIITSTWLLALAIAVATFFLFRFNILLPLVVIGTLTGISLAIDTATGAKVMSDAPMGFNTLLGARFYGLGNEAFALLSTGMLLFAGFVAHWLIGRGWSRTMAALVSAVFPLVASVIGVWPTMGADFGGALAFVPAIAVFVMLVSGRIPSVKKAGVLALCGVGAAFGVAFVDWIRPGSARTHLGNFIQSILDGEASEIIVRKISVNLRLLFTSSHRWVTLAGLALIVVVIIPAARAMYSKLLDSVAVCTLISIGTCLGIAFVMNDSGIVLPGMGFILLLPALAAGLCQIPRREQALHGHREPAQTGKSAQSLA</sequence>
<keyword evidence="1" id="KW-0472">Membrane</keyword>
<dbReference type="AlphaFoldDB" id="A0A4Q9V3Z7"/>
<feature type="transmembrane region" description="Helical" evidence="1">
    <location>
        <begin position="577"/>
        <end position="594"/>
    </location>
</feature>
<feature type="transmembrane region" description="Helical" evidence="1">
    <location>
        <begin position="792"/>
        <end position="813"/>
    </location>
</feature>
<gene>
    <name evidence="2" type="ORF">EZJ44_01670</name>
</gene>
<proteinExistence type="predicted"/>
<feature type="transmembrane region" description="Helical" evidence="1">
    <location>
        <begin position="516"/>
        <end position="545"/>
    </location>
</feature>
<dbReference type="InterPro" id="IPR017850">
    <property type="entry name" value="Alkaline_phosphatase_core_sf"/>
</dbReference>
<keyword evidence="1" id="KW-0812">Transmembrane</keyword>
<dbReference type="SUPFAM" id="SSF53649">
    <property type="entry name" value="Alkaline phosphatase-like"/>
    <property type="match status" value="2"/>
</dbReference>
<protein>
    <submittedName>
        <fullName evidence="2">Uncharacterized protein</fullName>
    </submittedName>
</protein>
<dbReference type="EMBL" id="SJDT01000001">
    <property type="protein sequence ID" value="TBW23863.1"/>
    <property type="molecule type" value="Genomic_DNA"/>
</dbReference>
<name>A0A4Q9V3Z7_9ACTO</name>